<keyword evidence="2" id="KW-0472">Membrane</keyword>
<dbReference type="Pfam" id="PF00057">
    <property type="entry name" value="Ldl_recept_a"/>
    <property type="match status" value="1"/>
</dbReference>
<dbReference type="WBParaSite" id="NBR_0000378301-mRNA-1">
    <property type="protein sequence ID" value="NBR_0000378301-mRNA-1"/>
    <property type="gene ID" value="NBR_0000378301"/>
</dbReference>
<keyword evidence="2" id="KW-1133">Transmembrane helix</keyword>
<protein>
    <submittedName>
        <fullName evidence="5">EB domain-containing protein</fullName>
    </submittedName>
</protein>
<dbReference type="InterPro" id="IPR002172">
    <property type="entry name" value="LDrepeatLR_classA_rpt"/>
</dbReference>
<dbReference type="InterPro" id="IPR036055">
    <property type="entry name" value="LDL_receptor-like_sf"/>
</dbReference>
<evidence type="ECO:0000256" key="1">
    <source>
        <dbReference type="ARBA" id="ARBA00023157"/>
    </source>
</evidence>
<evidence type="ECO:0000313" key="3">
    <source>
        <dbReference type="EMBL" id="VDL67374.1"/>
    </source>
</evidence>
<keyword evidence="4" id="KW-1185">Reference proteome</keyword>
<evidence type="ECO:0000313" key="5">
    <source>
        <dbReference type="WBParaSite" id="NBR_0000378301-mRNA-1"/>
    </source>
</evidence>
<sequence>MSSALSSTDDKNSAPSNTCSQFACQGGQICVEQDQGVCAMRPQLCIHSSLVCNGVPNCVEGDDSDEQHCYSREIIAGSVGGFLALTTTVFICMCCDQYRKRRRLRKMMSE</sequence>
<proteinExistence type="predicted"/>
<feature type="transmembrane region" description="Helical" evidence="2">
    <location>
        <begin position="74"/>
        <end position="98"/>
    </location>
</feature>
<dbReference type="STRING" id="27835.A0A0N4XMN1"/>
<dbReference type="Proteomes" id="UP000271162">
    <property type="component" value="Unassembled WGS sequence"/>
</dbReference>
<keyword evidence="2" id="KW-0812">Transmembrane</keyword>
<evidence type="ECO:0000256" key="2">
    <source>
        <dbReference type="SAM" id="Phobius"/>
    </source>
</evidence>
<organism evidence="5">
    <name type="scientific">Nippostrongylus brasiliensis</name>
    <name type="common">Rat hookworm</name>
    <dbReference type="NCBI Taxonomy" id="27835"/>
    <lineage>
        <taxon>Eukaryota</taxon>
        <taxon>Metazoa</taxon>
        <taxon>Ecdysozoa</taxon>
        <taxon>Nematoda</taxon>
        <taxon>Chromadorea</taxon>
        <taxon>Rhabditida</taxon>
        <taxon>Rhabditina</taxon>
        <taxon>Rhabditomorpha</taxon>
        <taxon>Strongyloidea</taxon>
        <taxon>Heligmosomidae</taxon>
        <taxon>Nippostrongylus</taxon>
    </lineage>
</organism>
<dbReference type="AlphaFoldDB" id="A0A0N4XMN1"/>
<dbReference type="SUPFAM" id="SSF57424">
    <property type="entry name" value="LDL receptor-like module"/>
    <property type="match status" value="1"/>
</dbReference>
<keyword evidence="1" id="KW-1015">Disulfide bond</keyword>
<reference evidence="5" key="1">
    <citation type="submission" date="2017-02" db="UniProtKB">
        <authorList>
            <consortium name="WormBaseParasite"/>
        </authorList>
    </citation>
    <scope>IDENTIFICATION</scope>
</reference>
<evidence type="ECO:0000313" key="4">
    <source>
        <dbReference type="Proteomes" id="UP000271162"/>
    </source>
</evidence>
<name>A0A0N4XMN1_NIPBR</name>
<gene>
    <name evidence="3" type="ORF">NBR_LOCUS3785</name>
</gene>
<dbReference type="EMBL" id="UYSL01006108">
    <property type="protein sequence ID" value="VDL67374.1"/>
    <property type="molecule type" value="Genomic_DNA"/>
</dbReference>
<accession>A0A0N4XMN1</accession>
<dbReference type="Gene3D" id="4.10.400.10">
    <property type="entry name" value="Low-density Lipoprotein Receptor"/>
    <property type="match status" value="1"/>
</dbReference>
<reference evidence="3 4" key="2">
    <citation type="submission" date="2018-11" db="EMBL/GenBank/DDBJ databases">
        <authorList>
            <consortium name="Pathogen Informatics"/>
        </authorList>
    </citation>
    <scope>NUCLEOTIDE SEQUENCE [LARGE SCALE GENOMIC DNA]</scope>
</reference>